<dbReference type="Gene3D" id="2.30.110.10">
    <property type="entry name" value="Electron Transport, Fmn-binding Protein, Chain A"/>
    <property type="match status" value="1"/>
</dbReference>
<name>A0A428MKS0_9BACT</name>
<dbReference type="AlphaFoldDB" id="A0A428MKS0"/>
<evidence type="ECO:0000313" key="1">
    <source>
        <dbReference type="EMBL" id="RSL17447.1"/>
    </source>
</evidence>
<protein>
    <submittedName>
        <fullName evidence="1">PaiB family negative transcriptional regulator</fullName>
    </submittedName>
</protein>
<evidence type="ECO:0000313" key="2">
    <source>
        <dbReference type="Proteomes" id="UP000269669"/>
    </source>
</evidence>
<dbReference type="InterPro" id="IPR007396">
    <property type="entry name" value="TR_PAI2-type"/>
</dbReference>
<dbReference type="RefSeq" id="WP_125485935.1">
    <property type="nucleotide sequence ID" value="NZ_RSDW01000001.1"/>
</dbReference>
<dbReference type="PANTHER" id="PTHR35802:SF1">
    <property type="entry name" value="PROTEASE SYNTHASE AND SPORULATION PROTEIN PAI 2"/>
    <property type="match status" value="1"/>
</dbReference>
<dbReference type="Pfam" id="PF04299">
    <property type="entry name" value="FMN_bind_2"/>
    <property type="match status" value="1"/>
</dbReference>
<dbReference type="OrthoDB" id="9794948at2"/>
<comment type="caution">
    <text evidence="1">The sequence shown here is derived from an EMBL/GenBank/DDBJ whole genome shotgun (WGS) entry which is preliminary data.</text>
</comment>
<accession>A0A428MKS0</accession>
<reference evidence="1 2" key="1">
    <citation type="submission" date="2018-12" db="EMBL/GenBank/DDBJ databases">
        <title>Sequencing of bacterial isolates from soil warming experiment in Harvard Forest, Massachusetts, USA.</title>
        <authorList>
            <person name="Deangelis K."/>
        </authorList>
    </citation>
    <scope>NUCLEOTIDE SEQUENCE [LARGE SCALE GENOMIC DNA]</scope>
    <source>
        <strain evidence="1 2">EB153</strain>
    </source>
</reference>
<dbReference type="EMBL" id="RSDW01000001">
    <property type="protein sequence ID" value="RSL17447.1"/>
    <property type="molecule type" value="Genomic_DNA"/>
</dbReference>
<dbReference type="PIRSF" id="PIRSF010372">
    <property type="entry name" value="PaiB"/>
    <property type="match status" value="1"/>
</dbReference>
<dbReference type="Proteomes" id="UP000269669">
    <property type="component" value="Unassembled WGS sequence"/>
</dbReference>
<proteinExistence type="predicted"/>
<dbReference type="PANTHER" id="PTHR35802">
    <property type="entry name" value="PROTEASE SYNTHASE AND SPORULATION PROTEIN PAI 2"/>
    <property type="match status" value="1"/>
</dbReference>
<sequence length="211" mass="23596">MYIPKFNEETRLDVMHALIETQPLATLVTMSNSGLIATHLPMLLARGEGPHGTLRGHLSRANTQWRDLNVSLEALAIFAGAHHYISPNWYPEKAEDGKVVPTWNYAVVHAYGPLKIIEDPAWLRSHLNALVTQHESSFSTPWKITDAPADYIASQIKGIVGLELPITRIEGKWKVSQNKSERTLRAVEQGLEDLNTPEALAMRDLVHGKRP</sequence>
<gene>
    <name evidence="1" type="ORF">EDE15_2981</name>
</gene>
<organism evidence="1 2">
    <name type="scientific">Edaphobacter aggregans</name>
    <dbReference type="NCBI Taxonomy" id="570835"/>
    <lineage>
        <taxon>Bacteria</taxon>
        <taxon>Pseudomonadati</taxon>
        <taxon>Acidobacteriota</taxon>
        <taxon>Terriglobia</taxon>
        <taxon>Terriglobales</taxon>
        <taxon>Acidobacteriaceae</taxon>
        <taxon>Edaphobacter</taxon>
    </lineage>
</organism>
<dbReference type="SUPFAM" id="SSF50475">
    <property type="entry name" value="FMN-binding split barrel"/>
    <property type="match status" value="1"/>
</dbReference>
<keyword evidence="2" id="KW-1185">Reference proteome</keyword>
<dbReference type="InterPro" id="IPR012349">
    <property type="entry name" value="Split_barrel_FMN-bd"/>
</dbReference>